<dbReference type="SUPFAM" id="SSF75304">
    <property type="entry name" value="Amidase signature (AS) enzymes"/>
    <property type="match status" value="1"/>
</dbReference>
<gene>
    <name evidence="5" type="ORF">Z045_08245</name>
</gene>
<organism evidence="5 6">
    <name type="scientific">Rhodococcus pyridinivorans KG-16</name>
    <dbReference type="NCBI Taxonomy" id="1441730"/>
    <lineage>
        <taxon>Bacteria</taxon>
        <taxon>Bacillati</taxon>
        <taxon>Actinomycetota</taxon>
        <taxon>Actinomycetes</taxon>
        <taxon>Mycobacteriales</taxon>
        <taxon>Nocardiaceae</taxon>
        <taxon>Rhodococcus</taxon>
    </lineage>
</organism>
<evidence type="ECO:0000256" key="1">
    <source>
        <dbReference type="ARBA" id="ARBA00001311"/>
    </source>
</evidence>
<evidence type="ECO:0000259" key="4">
    <source>
        <dbReference type="Pfam" id="PF01425"/>
    </source>
</evidence>
<dbReference type="InterPro" id="IPR036928">
    <property type="entry name" value="AS_sf"/>
</dbReference>
<dbReference type="Proteomes" id="UP000053060">
    <property type="component" value="Unassembled WGS sequence"/>
</dbReference>
<name>A0A0V9UMU7_9NOCA</name>
<dbReference type="InterPro" id="IPR023631">
    <property type="entry name" value="Amidase_dom"/>
</dbReference>
<protein>
    <recommendedName>
        <fullName evidence="3">amidase</fullName>
        <ecNumber evidence="3">3.5.1.4</ecNumber>
    </recommendedName>
</protein>
<feature type="domain" description="Amidase" evidence="4">
    <location>
        <begin position="27"/>
        <end position="472"/>
    </location>
</feature>
<evidence type="ECO:0000256" key="2">
    <source>
        <dbReference type="ARBA" id="ARBA00009199"/>
    </source>
</evidence>
<accession>A0A0V9UMU7</accession>
<evidence type="ECO:0000313" key="6">
    <source>
        <dbReference type="Proteomes" id="UP000053060"/>
    </source>
</evidence>
<dbReference type="PANTHER" id="PTHR11895">
    <property type="entry name" value="TRANSAMIDASE"/>
    <property type="match status" value="1"/>
</dbReference>
<dbReference type="InterPro" id="IPR020556">
    <property type="entry name" value="Amidase_CS"/>
</dbReference>
<comment type="similarity">
    <text evidence="2">Belongs to the amidase family.</text>
</comment>
<sequence>MEYSEYRSHDATGLAELVATGQVSASELLETAIARLDTVEPTLNTVVRRLDDKARVRAREPLDGPFAGVPFLLKDLGQDLAGEPTSCGSRVLADLPMDENSVIVDRWLGAGLVPFAKTNTPEFGAKGITEPEAFGATRNPWDPSVTPGGSSGGSAAAVAAGVVPAAGASDGGGSIRIPAACCGLLGLKPGRGLVPTGMRGGEPLHGAATNGVICRTVRDAAAFLDVMAGPYAGGPYLVERAQSYAEAVRSAPKQLRIGYETASPIGTPVDPEAEAAVDAAVAVLEELGHHVEPTSTGIDERRLAEDFLTMWFATAAAEVAEACRLTGARPEDFEFDTRIIAAVGKSTSASDYIAAHARWAEYASGLAQFHERYDLLLTPTLAFPPSRIGELDTPRWMRRAGEALLRTRTAWIATRAGFIDRVVDDNLGRTPYTQLANITGRPAISVPLHWTASGLPLGVQFVGPLGGEGVLLALAGELEQARPWFDRQPPLAPAELSAAS</sequence>
<dbReference type="Pfam" id="PF01425">
    <property type="entry name" value="Amidase"/>
    <property type="match status" value="1"/>
</dbReference>
<dbReference type="InterPro" id="IPR000120">
    <property type="entry name" value="Amidase"/>
</dbReference>
<comment type="catalytic activity">
    <reaction evidence="1">
        <text>a monocarboxylic acid amide + H2O = a monocarboxylate + NH4(+)</text>
        <dbReference type="Rhea" id="RHEA:12020"/>
        <dbReference type="ChEBI" id="CHEBI:15377"/>
        <dbReference type="ChEBI" id="CHEBI:28938"/>
        <dbReference type="ChEBI" id="CHEBI:35757"/>
        <dbReference type="ChEBI" id="CHEBI:83628"/>
        <dbReference type="EC" id="3.5.1.4"/>
    </reaction>
</comment>
<evidence type="ECO:0000313" key="5">
    <source>
        <dbReference type="EMBL" id="KSZ59315.1"/>
    </source>
</evidence>
<dbReference type="PANTHER" id="PTHR11895:SF7">
    <property type="entry name" value="GLUTAMYL-TRNA(GLN) AMIDOTRANSFERASE SUBUNIT A, MITOCHONDRIAL"/>
    <property type="match status" value="1"/>
</dbReference>
<evidence type="ECO:0000256" key="3">
    <source>
        <dbReference type="ARBA" id="ARBA00012922"/>
    </source>
</evidence>
<dbReference type="GO" id="GO:0004040">
    <property type="term" value="F:amidase activity"/>
    <property type="evidence" value="ECO:0007669"/>
    <property type="project" value="UniProtKB-EC"/>
</dbReference>
<comment type="caution">
    <text evidence="5">The sequence shown here is derived from an EMBL/GenBank/DDBJ whole genome shotgun (WGS) entry which is preliminary data.</text>
</comment>
<dbReference type="PATRIC" id="fig|1441730.3.peg.1722"/>
<dbReference type="EMBL" id="AZXY01000003">
    <property type="protein sequence ID" value="KSZ59315.1"/>
    <property type="molecule type" value="Genomic_DNA"/>
</dbReference>
<dbReference type="Gene3D" id="3.90.1300.10">
    <property type="entry name" value="Amidase signature (AS) domain"/>
    <property type="match status" value="1"/>
</dbReference>
<reference evidence="6" key="1">
    <citation type="submission" date="2015-01" db="EMBL/GenBank/DDBJ databases">
        <title>Draft genome sequence of Rhodococcus pyridinivorans strain KG-16, a hydrocarbon-degrading bacterium.</title>
        <authorList>
            <person name="Aggarwal R.K."/>
            <person name="Dawar C."/>
        </authorList>
    </citation>
    <scope>NUCLEOTIDE SEQUENCE [LARGE SCALE GENOMIC DNA]</scope>
    <source>
        <strain evidence="6">KG-16</strain>
    </source>
</reference>
<dbReference type="PROSITE" id="PS00571">
    <property type="entry name" value="AMIDASES"/>
    <property type="match status" value="1"/>
</dbReference>
<dbReference type="AlphaFoldDB" id="A0A0V9UMU7"/>
<proteinExistence type="inferred from homology"/>
<dbReference type="RefSeq" id="WP_060651424.1">
    <property type="nucleotide sequence ID" value="NZ_AZXY01000003.1"/>
</dbReference>
<reference evidence="5 6" key="2">
    <citation type="journal article" date="2016" name="Genome Announc.">
        <title>Draft Genome Sequence of a Versatile Hydrocarbon-Degrading Bacterium, Rhodococcus pyridinivorans Strain KG-16, Collected from Oil Fields in India.</title>
        <authorList>
            <person name="Aggarwal R.K."/>
            <person name="Dawar C."/>
            <person name="Phanindranath R."/>
            <person name="Mutnuri L."/>
            <person name="Dayal A.M."/>
        </authorList>
    </citation>
    <scope>NUCLEOTIDE SEQUENCE [LARGE SCALE GENOMIC DNA]</scope>
    <source>
        <strain evidence="5 6">KG-16</strain>
    </source>
</reference>
<dbReference type="EC" id="3.5.1.4" evidence="3"/>